<keyword evidence="5" id="KW-0813">Transport</keyword>
<evidence type="ECO:0000256" key="2">
    <source>
        <dbReference type="ARBA" id="ARBA00022692"/>
    </source>
</evidence>
<evidence type="ECO:0000256" key="1">
    <source>
        <dbReference type="ARBA" id="ARBA00004141"/>
    </source>
</evidence>
<dbReference type="InterPro" id="IPR047817">
    <property type="entry name" value="ABC2_TM_bact-type"/>
</dbReference>
<dbReference type="PRINTS" id="PR00164">
    <property type="entry name" value="ABC2TRNSPORT"/>
</dbReference>
<evidence type="ECO:0000313" key="8">
    <source>
        <dbReference type="Proteomes" id="UP000634672"/>
    </source>
</evidence>
<sequence length="247" mass="26716">MNKFLTMLKTELKLSFRGMDMIIFAVCMPVVVVILLGIIYGGKPAFDGADYTFLEQSFGAVSTIAVCAGGVMGLPLVISDYRQKKILKRFKITPSSPVLLLSVQVAIYMIYSLIALVLIYLVSVLLFGMKLQGAFLPFMGAFFLVMISMFSIGMLVGGVSPNTKIASVLASLLYFPMLIFSGATLPYEVMPAMLQKLADLLPLTQGIKLLKAASLGLPAENVIASLAVMAVITVVCGGISIRFFKWE</sequence>
<evidence type="ECO:0000313" key="7">
    <source>
        <dbReference type="EMBL" id="MBC5708152.1"/>
    </source>
</evidence>
<evidence type="ECO:0000256" key="3">
    <source>
        <dbReference type="ARBA" id="ARBA00022989"/>
    </source>
</evidence>
<dbReference type="InterPro" id="IPR000412">
    <property type="entry name" value="ABC_2_transport"/>
</dbReference>
<dbReference type="InterPro" id="IPR052902">
    <property type="entry name" value="ABC-2_transporter"/>
</dbReference>
<comment type="caution">
    <text evidence="7">The sequence shown here is derived from an EMBL/GenBank/DDBJ whole genome shotgun (WGS) entry which is preliminary data.</text>
</comment>
<feature type="transmembrane region" description="Helical" evidence="5">
    <location>
        <begin position="98"/>
        <end position="122"/>
    </location>
</feature>
<gene>
    <name evidence="7" type="ORF">H8S75_09325</name>
</gene>
<proteinExistence type="inferred from homology"/>
<dbReference type="RefSeq" id="WP_187020985.1">
    <property type="nucleotide sequence ID" value="NZ_JACOPB010000003.1"/>
</dbReference>
<organism evidence="7 8">
    <name type="scientific">Hungatella hominis</name>
    <dbReference type="NCBI Taxonomy" id="2763050"/>
    <lineage>
        <taxon>Bacteria</taxon>
        <taxon>Bacillati</taxon>
        <taxon>Bacillota</taxon>
        <taxon>Clostridia</taxon>
        <taxon>Lachnospirales</taxon>
        <taxon>Lachnospiraceae</taxon>
        <taxon>Hungatella</taxon>
    </lineage>
</organism>
<feature type="transmembrane region" description="Helical" evidence="5">
    <location>
        <begin position="222"/>
        <end position="244"/>
    </location>
</feature>
<dbReference type="EMBL" id="JACOPB010000003">
    <property type="protein sequence ID" value="MBC5708152.1"/>
    <property type="molecule type" value="Genomic_DNA"/>
</dbReference>
<dbReference type="PANTHER" id="PTHR43027:SF2">
    <property type="entry name" value="TRANSPORT PERMEASE PROTEIN"/>
    <property type="match status" value="1"/>
</dbReference>
<feature type="transmembrane region" description="Helical" evidence="5">
    <location>
        <begin position="21"/>
        <end position="40"/>
    </location>
</feature>
<keyword evidence="4 5" id="KW-0472">Membrane</keyword>
<feature type="transmembrane region" description="Helical" evidence="5">
    <location>
        <begin position="134"/>
        <end position="156"/>
    </location>
</feature>
<feature type="transmembrane region" description="Helical" evidence="5">
    <location>
        <begin position="168"/>
        <end position="187"/>
    </location>
</feature>
<dbReference type="PIRSF" id="PIRSF006648">
    <property type="entry name" value="DrrB"/>
    <property type="match status" value="1"/>
</dbReference>
<feature type="transmembrane region" description="Helical" evidence="5">
    <location>
        <begin position="60"/>
        <end position="78"/>
    </location>
</feature>
<accession>A0ABR7H4Q8</accession>
<comment type="similarity">
    <text evidence="5">Belongs to the ABC-2 integral membrane protein family.</text>
</comment>
<dbReference type="PROSITE" id="PS51012">
    <property type="entry name" value="ABC_TM2"/>
    <property type="match status" value="1"/>
</dbReference>
<protein>
    <recommendedName>
        <fullName evidence="5">Transport permease protein</fullName>
    </recommendedName>
</protein>
<reference evidence="7 8" key="1">
    <citation type="submission" date="2020-08" db="EMBL/GenBank/DDBJ databases">
        <title>Genome public.</title>
        <authorList>
            <person name="Liu C."/>
            <person name="Sun Q."/>
        </authorList>
    </citation>
    <scope>NUCLEOTIDE SEQUENCE [LARGE SCALE GENOMIC DNA]</scope>
    <source>
        <strain evidence="7 8">NSJ-66</strain>
    </source>
</reference>
<evidence type="ECO:0000256" key="4">
    <source>
        <dbReference type="ARBA" id="ARBA00023136"/>
    </source>
</evidence>
<dbReference type="InterPro" id="IPR013525">
    <property type="entry name" value="ABC2_TM"/>
</dbReference>
<comment type="subcellular location">
    <subcellularLocation>
        <location evidence="5">Cell membrane</location>
        <topology evidence="5">Multi-pass membrane protein</topology>
    </subcellularLocation>
    <subcellularLocation>
        <location evidence="1">Membrane</location>
        <topology evidence="1">Multi-pass membrane protein</topology>
    </subcellularLocation>
</comment>
<feature type="domain" description="ABC transmembrane type-2" evidence="6">
    <location>
        <begin position="20"/>
        <end position="247"/>
    </location>
</feature>
<dbReference type="Pfam" id="PF01061">
    <property type="entry name" value="ABC2_membrane"/>
    <property type="match status" value="1"/>
</dbReference>
<keyword evidence="3 5" id="KW-1133">Transmembrane helix</keyword>
<evidence type="ECO:0000259" key="6">
    <source>
        <dbReference type="PROSITE" id="PS51012"/>
    </source>
</evidence>
<keyword evidence="5" id="KW-1003">Cell membrane</keyword>
<evidence type="ECO:0000256" key="5">
    <source>
        <dbReference type="RuleBase" id="RU361157"/>
    </source>
</evidence>
<name>A0ABR7H4Q8_9FIRM</name>
<keyword evidence="8" id="KW-1185">Reference proteome</keyword>
<dbReference type="Proteomes" id="UP000634672">
    <property type="component" value="Unassembled WGS sequence"/>
</dbReference>
<keyword evidence="2 5" id="KW-0812">Transmembrane</keyword>
<dbReference type="PANTHER" id="PTHR43027">
    <property type="entry name" value="DOXORUBICIN RESISTANCE ABC TRANSPORTER PERMEASE PROTEIN DRRC-RELATED"/>
    <property type="match status" value="1"/>
</dbReference>